<dbReference type="AlphaFoldDB" id="A0A927GB23"/>
<gene>
    <name evidence="5" type="ORF">IF651_10120</name>
</gene>
<keyword evidence="3" id="KW-0804">Transcription</keyword>
<dbReference type="RefSeq" id="WP_191828992.1">
    <property type="nucleotide sequence ID" value="NZ_JACYHB010000007.1"/>
</dbReference>
<organism evidence="5 6">
    <name type="scientific">Cellulosimicrobium arenosum</name>
    <dbReference type="NCBI Taxonomy" id="2708133"/>
    <lineage>
        <taxon>Bacteria</taxon>
        <taxon>Bacillati</taxon>
        <taxon>Actinomycetota</taxon>
        <taxon>Actinomycetes</taxon>
        <taxon>Micrococcales</taxon>
        <taxon>Promicromonosporaceae</taxon>
        <taxon>Cellulosimicrobium</taxon>
    </lineage>
</organism>
<keyword evidence="6" id="KW-1185">Reference proteome</keyword>
<dbReference type="InterPro" id="IPR010982">
    <property type="entry name" value="Lambda_DNA-bd_dom_sf"/>
</dbReference>
<dbReference type="GO" id="GO:0000976">
    <property type="term" value="F:transcription cis-regulatory region binding"/>
    <property type="evidence" value="ECO:0007669"/>
    <property type="project" value="TreeGrafter"/>
</dbReference>
<reference evidence="5" key="1">
    <citation type="journal article" date="2018" name="Curr. Microbiol.">
        <title>Cellulosimicrobium arenosum sp. nov., Isolated from Marine Sediment Sand.</title>
        <authorList>
            <person name="Oh M."/>
            <person name="Kim J.H."/>
            <person name="Yoon J.H."/>
            <person name="Schumann P."/>
            <person name="Kim W."/>
        </authorList>
    </citation>
    <scope>NUCLEOTIDE SEQUENCE</scope>
    <source>
        <strain evidence="5">KCTC 49039</strain>
    </source>
</reference>
<dbReference type="Pfam" id="PF13377">
    <property type="entry name" value="Peripla_BP_3"/>
    <property type="match status" value="1"/>
</dbReference>
<evidence type="ECO:0000256" key="2">
    <source>
        <dbReference type="ARBA" id="ARBA00023125"/>
    </source>
</evidence>
<evidence type="ECO:0000259" key="4">
    <source>
        <dbReference type="PROSITE" id="PS50932"/>
    </source>
</evidence>
<dbReference type="InterPro" id="IPR028082">
    <property type="entry name" value="Peripla_BP_I"/>
</dbReference>
<dbReference type="PANTHER" id="PTHR30146:SF153">
    <property type="entry name" value="LACTOSE OPERON REPRESSOR"/>
    <property type="match status" value="1"/>
</dbReference>
<dbReference type="CDD" id="cd06267">
    <property type="entry name" value="PBP1_LacI_sugar_binding-like"/>
    <property type="match status" value="1"/>
</dbReference>
<evidence type="ECO:0000313" key="5">
    <source>
        <dbReference type="EMBL" id="MBD8079407.1"/>
    </source>
</evidence>
<dbReference type="Pfam" id="PF00356">
    <property type="entry name" value="LacI"/>
    <property type="match status" value="1"/>
</dbReference>
<dbReference type="PANTHER" id="PTHR30146">
    <property type="entry name" value="LACI-RELATED TRANSCRIPTIONAL REPRESSOR"/>
    <property type="match status" value="1"/>
</dbReference>
<evidence type="ECO:0000313" key="6">
    <source>
        <dbReference type="Proteomes" id="UP000610846"/>
    </source>
</evidence>
<reference evidence="5" key="2">
    <citation type="submission" date="2020-09" db="EMBL/GenBank/DDBJ databases">
        <authorList>
            <person name="Yu Y."/>
        </authorList>
    </citation>
    <scope>NUCLEOTIDE SEQUENCE</scope>
    <source>
        <strain evidence="5">KCTC 49039</strain>
    </source>
</reference>
<dbReference type="Gene3D" id="1.10.260.40">
    <property type="entry name" value="lambda repressor-like DNA-binding domains"/>
    <property type="match status" value="1"/>
</dbReference>
<dbReference type="Gene3D" id="3.40.50.2300">
    <property type="match status" value="2"/>
</dbReference>
<evidence type="ECO:0000256" key="3">
    <source>
        <dbReference type="ARBA" id="ARBA00023163"/>
    </source>
</evidence>
<name>A0A927GB23_9MICO</name>
<dbReference type="InterPro" id="IPR046335">
    <property type="entry name" value="LacI/GalR-like_sensor"/>
</dbReference>
<dbReference type="EMBL" id="JACYHB010000007">
    <property type="protein sequence ID" value="MBD8079407.1"/>
    <property type="molecule type" value="Genomic_DNA"/>
</dbReference>
<dbReference type="GO" id="GO:0003700">
    <property type="term" value="F:DNA-binding transcription factor activity"/>
    <property type="evidence" value="ECO:0007669"/>
    <property type="project" value="TreeGrafter"/>
</dbReference>
<dbReference type="SMART" id="SM00354">
    <property type="entry name" value="HTH_LACI"/>
    <property type="match status" value="1"/>
</dbReference>
<dbReference type="InterPro" id="IPR000843">
    <property type="entry name" value="HTH_LacI"/>
</dbReference>
<proteinExistence type="predicted"/>
<keyword evidence="2 5" id="KW-0238">DNA-binding</keyword>
<keyword evidence="1" id="KW-0805">Transcription regulation</keyword>
<feature type="domain" description="HTH lacI-type" evidence="4">
    <location>
        <begin position="4"/>
        <end position="60"/>
    </location>
</feature>
<comment type="caution">
    <text evidence="5">The sequence shown here is derived from an EMBL/GenBank/DDBJ whole genome shotgun (WGS) entry which is preliminary data.</text>
</comment>
<dbReference type="CDD" id="cd01392">
    <property type="entry name" value="HTH_LacI"/>
    <property type="match status" value="1"/>
</dbReference>
<sequence>MPSPTLSDVAREAGVSLATASRAFNGSATRTVRPELRDRVRDAAARLGYTPDANAQAMARGRSSALGLVVHDIADPYFSSVAAGLGEAAEAEGLVVTLASTRTDPVREVEVVELLSRQRARAIVLAGGRLDGGRSDAVLTAALTRYVDGGGRVATVGQPLGDLPCVRIANRDGARDLAAALCGLGYRDVVVLRGPVGHQTADERTQGLLEGFAAHGVEVPGERVVTGDFTRDGGYGAATGVLPVLRGRPGTAVVAVNDVMAVGAMAALRDGGLDVPAEVAVAGFDDIATLRDVVPGLTTVRLPLQEIGAAAARLALADDPAQQVVVRGEVVVRASTPPRP</sequence>
<dbReference type="SUPFAM" id="SSF47413">
    <property type="entry name" value="lambda repressor-like DNA-binding domains"/>
    <property type="match status" value="1"/>
</dbReference>
<dbReference type="SUPFAM" id="SSF53822">
    <property type="entry name" value="Periplasmic binding protein-like I"/>
    <property type="match status" value="1"/>
</dbReference>
<protein>
    <submittedName>
        <fullName evidence="5">LacI family DNA-binding transcriptional regulator</fullName>
    </submittedName>
</protein>
<dbReference type="PROSITE" id="PS50932">
    <property type="entry name" value="HTH_LACI_2"/>
    <property type="match status" value="1"/>
</dbReference>
<accession>A0A927GB23</accession>
<evidence type="ECO:0000256" key="1">
    <source>
        <dbReference type="ARBA" id="ARBA00023015"/>
    </source>
</evidence>
<dbReference type="Proteomes" id="UP000610846">
    <property type="component" value="Unassembled WGS sequence"/>
</dbReference>